<dbReference type="InterPro" id="IPR006640">
    <property type="entry name" value="SprT-like_domain"/>
</dbReference>
<keyword evidence="3 4" id="KW-0862">Zinc</keyword>
<gene>
    <name evidence="6" type="ORF">ACFYKX_20730</name>
</gene>
<name>A0ABW6KFQ9_9BACI</name>
<feature type="binding site" evidence="4">
    <location>
        <position position="71"/>
    </location>
    <ligand>
        <name>Zn(2+)</name>
        <dbReference type="ChEBI" id="CHEBI:29105"/>
    </ligand>
</feature>
<organism evidence="6 7">
    <name type="scientific">Cytobacillus spartinae</name>
    <dbReference type="NCBI Taxonomy" id="3299023"/>
    <lineage>
        <taxon>Bacteria</taxon>
        <taxon>Bacillati</taxon>
        <taxon>Bacillota</taxon>
        <taxon>Bacilli</taxon>
        <taxon>Bacillales</taxon>
        <taxon>Bacillaceae</taxon>
        <taxon>Cytobacillus</taxon>
    </lineage>
</organism>
<evidence type="ECO:0000313" key="6">
    <source>
        <dbReference type="EMBL" id="MFE8703039.1"/>
    </source>
</evidence>
<accession>A0ABW6KFQ9</accession>
<evidence type="ECO:0000256" key="1">
    <source>
        <dbReference type="ARBA" id="ARBA00022490"/>
    </source>
</evidence>
<dbReference type="InterPro" id="IPR023524">
    <property type="entry name" value="Uncharacterised_SprT-like"/>
</dbReference>
<keyword evidence="1 4" id="KW-0963">Cytoplasm</keyword>
<dbReference type="SMART" id="SM00731">
    <property type="entry name" value="SprT"/>
    <property type="match status" value="1"/>
</dbReference>
<feature type="binding site" evidence="4">
    <location>
        <position position="67"/>
    </location>
    <ligand>
        <name>Zn(2+)</name>
        <dbReference type="ChEBI" id="CHEBI:29105"/>
    </ligand>
</feature>
<dbReference type="HAMAP" id="MF_00745">
    <property type="entry name" value="SprT_like"/>
    <property type="match status" value="1"/>
</dbReference>
<keyword evidence="2 4" id="KW-0479">Metal-binding</keyword>
<dbReference type="NCBIfam" id="NF003339">
    <property type="entry name" value="PRK04351.1"/>
    <property type="match status" value="1"/>
</dbReference>
<dbReference type="InterPro" id="IPR035240">
    <property type="entry name" value="SprT_Zn_ribbon"/>
</dbReference>
<dbReference type="Gene3D" id="3.30.2010.10">
    <property type="entry name" value="Metalloproteases ('zincins'), catalytic domain"/>
    <property type="match status" value="1"/>
</dbReference>
<feature type="active site" evidence="4">
    <location>
        <position position="68"/>
    </location>
</feature>
<sequence length="153" mass="18062">MNDKELQGLVEKLSVQFFKKLFRHKAFFNNRLRTTGGRYMLHSGNIEINKKYFEQLGQEELEGIIKHELCHYHLHQEGKGYKHRDADFRNLLNAVGAPRFCSTLPDRPNRTSSSKLYIYSCSQCKQLYRRKRSINLTRYVCGICRGKLIKMKS</sequence>
<evidence type="ECO:0000256" key="4">
    <source>
        <dbReference type="HAMAP-Rule" id="MF_00745"/>
    </source>
</evidence>
<dbReference type="Proteomes" id="UP001601059">
    <property type="component" value="Unassembled WGS sequence"/>
</dbReference>
<reference evidence="6 7" key="1">
    <citation type="submission" date="2024-08" db="EMBL/GenBank/DDBJ databases">
        <title>Two novel Cytobacillus novel species.</title>
        <authorList>
            <person name="Liu G."/>
        </authorList>
    </citation>
    <scope>NUCLEOTIDE SEQUENCE [LARGE SCALE GENOMIC DNA]</scope>
    <source>
        <strain evidence="6 7">FJAT-54145</strain>
    </source>
</reference>
<comment type="cofactor">
    <cofactor evidence="4">
        <name>Zn(2+)</name>
        <dbReference type="ChEBI" id="CHEBI:29105"/>
    </cofactor>
    <text evidence="4">Binds 1 zinc ion.</text>
</comment>
<dbReference type="Pfam" id="PF10263">
    <property type="entry name" value="SprT-like"/>
    <property type="match status" value="1"/>
</dbReference>
<evidence type="ECO:0000259" key="5">
    <source>
        <dbReference type="SMART" id="SM00731"/>
    </source>
</evidence>
<feature type="domain" description="SprT-like" evidence="5">
    <location>
        <begin position="4"/>
        <end position="151"/>
    </location>
</feature>
<dbReference type="EMBL" id="JBIACK010000012">
    <property type="protein sequence ID" value="MFE8703039.1"/>
    <property type="molecule type" value="Genomic_DNA"/>
</dbReference>
<dbReference type="RefSeq" id="WP_389363219.1">
    <property type="nucleotide sequence ID" value="NZ_JBIACK010000012.1"/>
</dbReference>
<comment type="similarity">
    <text evidence="4">Belongs to the SprT family.</text>
</comment>
<keyword evidence="7" id="KW-1185">Reference proteome</keyword>
<evidence type="ECO:0000256" key="3">
    <source>
        <dbReference type="ARBA" id="ARBA00022833"/>
    </source>
</evidence>
<evidence type="ECO:0000313" key="7">
    <source>
        <dbReference type="Proteomes" id="UP001601059"/>
    </source>
</evidence>
<comment type="subcellular location">
    <subcellularLocation>
        <location evidence="4">Cytoplasm</location>
    </subcellularLocation>
</comment>
<protein>
    <recommendedName>
        <fullName evidence="4">Protein SprT-like</fullName>
    </recommendedName>
</protein>
<dbReference type="Pfam" id="PF17283">
    <property type="entry name" value="Zn_ribbon_SprT"/>
    <property type="match status" value="1"/>
</dbReference>
<comment type="caution">
    <text evidence="6">The sequence shown here is derived from an EMBL/GenBank/DDBJ whole genome shotgun (WGS) entry which is preliminary data.</text>
</comment>
<evidence type="ECO:0000256" key="2">
    <source>
        <dbReference type="ARBA" id="ARBA00022723"/>
    </source>
</evidence>
<proteinExistence type="inferred from homology"/>